<proteinExistence type="predicted"/>
<evidence type="ECO:0000313" key="1">
    <source>
        <dbReference type="EMBL" id="KKK75319.1"/>
    </source>
</evidence>
<protein>
    <submittedName>
        <fullName evidence="1">Uncharacterized protein</fullName>
    </submittedName>
</protein>
<name>A0A0F9A9X0_9ZZZZ</name>
<dbReference type="EMBL" id="LAZR01055922">
    <property type="protein sequence ID" value="KKK75319.1"/>
    <property type="molecule type" value="Genomic_DNA"/>
</dbReference>
<dbReference type="AlphaFoldDB" id="A0A0F9A9X0"/>
<accession>A0A0F9A9X0</accession>
<gene>
    <name evidence="1" type="ORF">LCGC14_2874890</name>
</gene>
<reference evidence="1" key="1">
    <citation type="journal article" date="2015" name="Nature">
        <title>Complex archaea that bridge the gap between prokaryotes and eukaryotes.</title>
        <authorList>
            <person name="Spang A."/>
            <person name="Saw J.H."/>
            <person name="Jorgensen S.L."/>
            <person name="Zaremba-Niedzwiedzka K."/>
            <person name="Martijn J."/>
            <person name="Lind A.E."/>
            <person name="van Eijk R."/>
            <person name="Schleper C."/>
            <person name="Guy L."/>
            <person name="Ettema T.J."/>
        </authorList>
    </citation>
    <scope>NUCLEOTIDE SEQUENCE</scope>
</reference>
<sequence length="48" mass="5137">MAAAKPIILYDIHNIGDATMSASSAASGSPIENLFDHRTFTLWEPTSS</sequence>
<feature type="non-terminal residue" evidence="1">
    <location>
        <position position="48"/>
    </location>
</feature>
<organism evidence="1">
    <name type="scientific">marine sediment metagenome</name>
    <dbReference type="NCBI Taxonomy" id="412755"/>
    <lineage>
        <taxon>unclassified sequences</taxon>
        <taxon>metagenomes</taxon>
        <taxon>ecological metagenomes</taxon>
    </lineage>
</organism>
<comment type="caution">
    <text evidence="1">The sequence shown here is derived from an EMBL/GenBank/DDBJ whole genome shotgun (WGS) entry which is preliminary data.</text>
</comment>